<dbReference type="EMBL" id="JABBGF010000001">
    <property type="protein sequence ID" value="NML56586.1"/>
    <property type="molecule type" value="Genomic_DNA"/>
</dbReference>
<dbReference type="SUPFAM" id="SSF51735">
    <property type="entry name" value="NAD(P)-binding Rossmann-fold domains"/>
    <property type="match status" value="1"/>
</dbReference>
<dbReference type="Proteomes" id="UP000552615">
    <property type="component" value="Unassembled WGS sequence"/>
</dbReference>
<dbReference type="InterPro" id="IPR051267">
    <property type="entry name" value="STEAP_metalloreductase"/>
</dbReference>
<dbReference type="InterPro" id="IPR028939">
    <property type="entry name" value="P5C_Rdtase_cat_N"/>
</dbReference>
<accession>A0A7Y0A4R8</accession>
<name>A0A7Y0A4R8_9FLAO</name>
<evidence type="ECO:0000256" key="1">
    <source>
        <dbReference type="ARBA" id="ARBA00023002"/>
    </source>
</evidence>
<keyword evidence="4" id="KW-1185">Reference proteome</keyword>
<dbReference type="Pfam" id="PF03807">
    <property type="entry name" value="F420_oxidored"/>
    <property type="match status" value="1"/>
</dbReference>
<reference evidence="3 4" key="1">
    <citation type="submission" date="2020-04" db="EMBL/GenBank/DDBJ databases">
        <title>Chryseobacterium sp. RJ-7-14 sp. nov., isolated from Jeju soil.</title>
        <authorList>
            <person name="Dahal R.H."/>
            <person name="Chaudhary D.K."/>
        </authorList>
    </citation>
    <scope>NUCLEOTIDE SEQUENCE [LARGE SCALE GENOMIC DNA]</scope>
    <source>
        <strain evidence="3 4">RJ-7-14</strain>
    </source>
</reference>
<gene>
    <name evidence="3" type="ORF">HHL20_04430</name>
</gene>
<dbReference type="PANTHER" id="PTHR14239">
    <property type="entry name" value="DUDULIN-RELATED"/>
    <property type="match status" value="1"/>
</dbReference>
<comment type="caution">
    <text evidence="3">The sequence shown here is derived from an EMBL/GenBank/DDBJ whole genome shotgun (WGS) entry which is preliminary data.</text>
</comment>
<sequence length="204" mass="22196">MNIAIIGSGNVGGALAQQWIKAGHNVLIGAQFPLSEKNIALATKIGEDRFAVIENAVKQCEVILIATPPEAIFEILQKLGDASGKIIIDATNAIMKTPEPYKTVYHALADKTNAEVVKCFNTTGFENMLNPLYKGEGIDMFMAGDSENAKEVAKKLALDCGFGSCIDFGKSDKVELLEKFALSWINLAIMQEMGRDLAFKIIRR</sequence>
<keyword evidence="1" id="KW-0560">Oxidoreductase</keyword>
<dbReference type="AlphaFoldDB" id="A0A7Y0A4R8"/>
<evidence type="ECO:0000313" key="3">
    <source>
        <dbReference type="EMBL" id="NML56586.1"/>
    </source>
</evidence>
<dbReference type="GO" id="GO:0016491">
    <property type="term" value="F:oxidoreductase activity"/>
    <property type="evidence" value="ECO:0007669"/>
    <property type="project" value="UniProtKB-KW"/>
</dbReference>
<dbReference type="Gene3D" id="3.40.50.720">
    <property type="entry name" value="NAD(P)-binding Rossmann-like Domain"/>
    <property type="match status" value="1"/>
</dbReference>
<feature type="domain" description="Pyrroline-5-carboxylate reductase catalytic N-terminal" evidence="2">
    <location>
        <begin position="3"/>
        <end position="92"/>
    </location>
</feature>
<organism evidence="3 4">
    <name type="scientific">Chryseobacterium cheonjiense</name>
    <dbReference type="NCBI Taxonomy" id="2728845"/>
    <lineage>
        <taxon>Bacteria</taxon>
        <taxon>Pseudomonadati</taxon>
        <taxon>Bacteroidota</taxon>
        <taxon>Flavobacteriia</taxon>
        <taxon>Flavobacteriales</taxon>
        <taxon>Weeksellaceae</taxon>
        <taxon>Chryseobacterium group</taxon>
        <taxon>Chryseobacterium</taxon>
    </lineage>
</organism>
<proteinExistence type="predicted"/>
<dbReference type="RefSeq" id="WP_169229966.1">
    <property type="nucleotide sequence ID" value="NZ_JABBGF010000001.1"/>
</dbReference>
<protein>
    <submittedName>
        <fullName evidence="3">NAD(P)-binding domain-containing protein</fullName>
    </submittedName>
</protein>
<evidence type="ECO:0000313" key="4">
    <source>
        <dbReference type="Proteomes" id="UP000552615"/>
    </source>
</evidence>
<dbReference type="InterPro" id="IPR036291">
    <property type="entry name" value="NAD(P)-bd_dom_sf"/>
</dbReference>
<evidence type="ECO:0000259" key="2">
    <source>
        <dbReference type="Pfam" id="PF03807"/>
    </source>
</evidence>